<dbReference type="OrthoDB" id="8068875at2759"/>
<dbReference type="GO" id="GO:0050659">
    <property type="term" value="F:N-acetylgalactosamine 4-sulfate 6-O-sulfotransferase activity"/>
    <property type="evidence" value="ECO:0007669"/>
    <property type="project" value="TreeGrafter"/>
</dbReference>
<dbReference type="KEGG" id="tng:GSTEN00035920G001"/>
<dbReference type="SUPFAM" id="SSF52540">
    <property type="entry name" value="P-loop containing nucleoside triphosphate hydrolases"/>
    <property type="match status" value="2"/>
</dbReference>
<dbReference type="Pfam" id="PF00685">
    <property type="entry name" value="Sulfotransfer_1"/>
    <property type="match status" value="1"/>
</dbReference>
<accession>Q4RE52</accession>
<feature type="transmembrane region" description="Helical" evidence="2">
    <location>
        <begin position="363"/>
        <end position="384"/>
    </location>
</feature>
<organism evidence="4">
    <name type="scientific">Tetraodon nigroviridis</name>
    <name type="common">Spotted green pufferfish</name>
    <name type="synonym">Chelonodon nigroviridis</name>
    <dbReference type="NCBI Taxonomy" id="99883"/>
    <lineage>
        <taxon>Eukaryota</taxon>
        <taxon>Metazoa</taxon>
        <taxon>Chordata</taxon>
        <taxon>Craniata</taxon>
        <taxon>Vertebrata</taxon>
        <taxon>Euteleostomi</taxon>
        <taxon>Actinopterygii</taxon>
        <taxon>Neopterygii</taxon>
        <taxon>Teleostei</taxon>
        <taxon>Neoteleostei</taxon>
        <taxon>Acanthomorphata</taxon>
        <taxon>Eupercaria</taxon>
        <taxon>Tetraodontiformes</taxon>
        <taxon>Tetradontoidea</taxon>
        <taxon>Tetraodontidae</taxon>
        <taxon>Tetraodon</taxon>
    </lineage>
</organism>
<proteinExistence type="predicted"/>
<dbReference type="InterPro" id="IPR027417">
    <property type="entry name" value="P-loop_NTPase"/>
</dbReference>
<keyword evidence="2" id="KW-0812">Transmembrane</keyword>
<gene>
    <name evidence="4" type="ORF">GSTENG00035920001</name>
</gene>
<protein>
    <submittedName>
        <fullName evidence="4">(spotted green pufferfish) hypothetical protein</fullName>
    </submittedName>
</protein>
<reference evidence="4" key="2">
    <citation type="submission" date="2004-02" db="EMBL/GenBank/DDBJ databases">
        <authorList>
            <consortium name="Genoscope"/>
            <consortium name="Whitehead Institute Centre for Genome Research"/>
        </authorList>
    </citation>
    <scope>NUCLEOTIDE SEQUENCE</scope>
</reference>
<dbReference type="PANTHER" id="PTHR15723">
    <property type="entry name" value="CARBOHYDRATE SULFOTRANSFERASE 15"/>
    <property type="match status" value="1"/>
</dbReference>
<feature type="region of interest" description="Disordered" evidence="1">
    <location>
        <begin position="725"/>
        <end position="745"/>
    </location>
</feature>
<dbReference type="EMBL" id="CAAE01015135">
    <property type="protein sequence ID" value="CAG13330.1"/>
    <property type="molecule type" value="Genomic_DNA"/>
</dbReference>
<comment type="caution">
    <text evidence="4">The sequence shown here is derived from an EMBL/GenBank/DDBJ whole genome shotgun (WGS) entry which is preliminary data.</text>
</comment>
<feature type="domain" description="Sulfotransferase" evidence="3">
    <location>
        <begin position="478"/>
        <end position="743"/>
    </location>
</feature>
<evidence type="ECO:0000313" key="4">
    <source>
        <dbReference type="EMBL" id="CAG13330.1"/>
    </source>
</evidence>
<evidence type="ECO:0000256" key="2">
    <source>
        <dbReference type="SAM" id="Phobius"/>
    </source>
</evidence>
<feature type="transmembrane region" description="Helical" evidence="2">
    <location>
        <begin position="57"/>
        <end position="78"/>
    </location>
</feature>
<dbReference type="PANTHER" id="PTHR15723:SF0">
    <property type="entry name" value="CARBOHYDRATE SULFOTRANSFERASE 15"/>
    <property type="match status" value="1"/>
</dbReference>
<keyword evidence="2" id="KW-0472">Membrane</keyword>
<evidence type="ECO:0000256" key="1">
    <source>
        <dbReference type="SAM" id="MobiDB-lite"/>
    </source>
</evidence>
<dbReference type="InterPro" id="IPR000863">
    <property type="entry name" value="Sulfotransferase_dom"/>
</dbReference>
<reference evidence="4" key="1">
    <citation type="journal article" date="2004" name="Nature">
        <title>Genome duplication in the teleost fish Tetraodon nigroviridis reveals the early vertebrate proto-karyotype.</title>
        <authorList>
            <person name="Jaillon O."/>
            <person name="Aury J.-M."/>
            <person name="Brunet F."/>
            <person name="Petit J.-L."/>
            <person name="Stange-Thomann N."/>
            <person name="Mauceli E."/>
            <person name="Bouneau L."/>
            <person name="Fischer C."/>
            <person name="Ozouf-Costaz C."/>
            <person name="Bernot A."/>
            <person name="Nicaud S."/>
            <person name="Jaffe D."/>
            <person name="Fisher S."/>
            <person name="Lutfalla G."/>
            <person name="Dossat C."/>
            <person name="Segurens B."/>
            <person name="Dasilva C."/>
            <person name="Salanoubat M."/>
            <person name="Levy M."/>
            <person name="Boudet N."/>
            <person name="Castellano S."/>
            <person name="Anthouard V."/>
            <person name="Jubin C."/>
            <person name="Castelli V."/>
            <person name="Katinka M."/>
            <person name="Vacherie B."/>
            <person name="Biemont C."/>
            <person name="Skalli Z."/>
            <person name="Cattolico L."/>
            <person name="Poulain J."/>
            <person name="De Berardinis V."/>
            <person name="Cruaud C."/>
            <person name="Duprat S."/>
            <person name="Brottier P."/>
            <person name="Coutanceau J.-P."/>
            <person name="Gouzy J."/>
            <person name="Parra G."/>
            <person name="Lardier G."/>
            <person name="Chapple C."/>
            <person name="McKernan K.J."/>
            <person name="McEwan P."/>
            <person name="Bosak S."/>
            <person name="Kellis M."/>
            <person name="Volff J.-N."/>
            <person name="Guigo R."/>
            <person name="Zody M.C."/>
            <person name="Mesirov J."/>
            <person name="Lindblad-Toh K."/>
            <person name="Birren B."/>
            <person name="Nusbaum C."/>
            <person name="Kahn D."/>
            <person name="Robinson-Rechavi M."/>
            <person name="Laudet V."/>
            <person name="Schachter V."/>
            <person name="Quetier F."/>
            <person name="Saurin W."/>
            <person name="Scarpelli C."/>
            <person name="Wincker P."/>
            <person name="Lander E.S."/>
            <person name="Weissenbach J."/>
            <person name="Roest Crollius H."/>
        </authorList>
    </citation>
    <scope>NUCLEOTIDE SEQUENCE [LARGE SCALE GENOMIC DNA]</scope>
</reference>
<dbReference type="Gene3D" id="3.40.50.300">
    <property type="entry name" value="P-loop containing nucleotide triphosphate hydrolases"/>
    <property type="match status" value="2"/>
</dbReference>
<sequence>MTQMDYKYSLLGSAADDYRKRPLLLQVDDTPLNLFAVLEVKREPPQRWGTLGGVRRIRIYSFLFGLAVMFFITASYILTGDKKGLLLTPSPYHFSTLVSPGTLTFNLSAAKDDAHIKEVVRSITSKVEFGSSRHLPDLKALVNSEPHMFSVIPRKFLPGIKNPCWYEEYSGNLSSDPYRTNLYAHYSKRFRTVFQQLRNTFQEHLIHRDGKAYRMRCLPYFYIIGQPKCGTTDLYDRLRLHPDVKFTTFKEPHWWTRKRFALLQVHQMKRVWGREQRAVRAPMTHFHEVPYLVPYASWRVLQAVDTMTQMDYKYSLLGSAADDYRKRPLLLQVDDTPLNLFAVLEVKREPPQRWGTLGGVRRIRIYSFLFGLAVMFFITASYILTGDKKGLLLTPSPYHFSTLMFSVIPRKFLPGIKNPCWYEEYSGNLSSDPYRTNLYAHYSKRFRTVFQQLRNTFQEHLIHRDGKAYRMRCLPYFYIIGQPKCGTTDLYDRLRLHPDVKFTTFKEPHWWTRKRFGIIRLSEGFHDRYPVEDYLDLFDQAAHQIQGNLSVNGSASPSQPNVIIGEASASTMWDNNAWVYFYDNSTEGGPPFLIQDFLHALQPHARFIVMLRDPVERLYSDYLYFGIANKSAEDFHEKVSESLQLFEGCLTEYTLRSCVYNTTVNNALPVRLQVGLYIVYLMDWLSVVSREQVLVLRLEDHATNRKYTMHRVFDFLRLEPPTKEIESEITESPASNTRRPADKNLGPMLPITKEILRDFYRPFNEKLAKVLRNDSFIWENDSELRKPPSPFLSSAENH</sequence>
<dbReference type="InterPro" id="IPR052654">
    <property type="entry name" value="CS_Sulfotransferase"/>
</dbReference>
<evidence type="ECO:0000259" key="3">
    <source>
        <dbReference type="Pfam" id="PF00685"/>
    </source>
</evidence>
<name>Q4RE52_TETNG</name>
<dbReference type="GO" id="GO:0019319">
    <property type="term" value="P:hexose biosynthetic process"/>
    <property type="evidence" value="ECO:0007669"/>
    <property type="project" value="TreeGrafter"/>
</dbReference>
<keyword evidence="2" id="KW-1133">Transmembrane helix</keyword>
<dbReference type="AlphaFoldDB" id="Q4RE52"/>